<sequence length="52" mass="6037">MPPVKIPVIFALIQIAYRMILRDLLVSAIEDPNTEWDDIVLEICDKIFSYSK</sequence>
<protein>
    <submittedName>
        <fullName evidence="1">Uncharacterized protein</fullName>
    </submittedName>
</protein>
<name>X1UTB3_9ZZZZ</name>
<dbReference type="AlphaFoldDB" id="X1UTB3"/>
<organism evidence="1">
    <name type="scientific">marine sediment metagenome</name>
    <dbReference type="NCBI Taxonomy" id="412755"/>
    <lineage>
        <taxon>unclassified sequences</taxon>
        <taxon>metagenomes</taxon>
        <taxon>ecological metagenomes</taxon>
    </lineage>
</organism>
<reference evidence="1" key="1">
    <citation type="journal article" date="2014" name="Front. Microbiol.">
        <title>High frequency of phylogenetically diverse reductive dehalogenase-homologous genes in deep subseafloor sedimentary metagenomes.</title>
        <authorList>
            <person name="Kawai M."/>
            <person name="Futagami T."/>
            <person name="Toyoda A."/>
            <person name="Takaki Y."/>
            <person name="Nishi S."/>
            <person name="Hori S."/>
            <person name="Arai W."/>
            <person name="Tsubouchi T."/>
            <person name="Morono Y."/>
            <person name="Uchiyama I."/>
            <person name="Ito T."/>
            <person name="Fujiyama A."/>
            <person name="Inagaki F."/>
            <person name="Takami H."/>
        </authorList>
    </citation>
    <scope>NUCLEOTIDE SEQUENCE</scope>
    <source>
        <strain evidence="1">Expedition CK06-06</strain>
    </source>
</reference>
<comment type="caution">
    <text evidence="1">The sequence shown here is derived from an EMBL/GenBank/DDBJ whole genome shotgun (WGS) entry which is preliminary data.</text>
</comment>
<dbReference type="EMBL" id="BARW01031848">
    <property type="protein sequence ID" value="GAJ06862.1"/>
    <property type="molecule type" value="Genomic_DNA"/>
</dbReference>
<evidence type="ECO:0000313" key="1">
    <source>
        <dbReference type="EMBL" id="GAJ06862.1"/>
    </source>
</evidence>
<gene>
    <name evidence="1" type="ORF">S12H4_50552</name>
</gene>
<proteinExistence type="predicted"/>
<accession>X1UTB3</accession>